<evidence type="ECO:0000313" key="5">
    <source>
        <dbReference type="WBParaSite" id="BXY_1556500.1"/>
    </source>
</evidence>
<sequence>MHMFLPCLALPLLFQTSTPAVIQVDANDIGTGQYALLNLGTNKEVVVFDITLNSANIFLQDVDCNNTYGVCQNFCNQPEFCNIYCNPICCISEEQRTKFCLNVNQFNESYKHNSTEFRVTGQYFRTEAGAGVWAEDILWLHSTQGTMNVGRVPIALHVVPKEFSRRTINALFGLGREPQKNGIVHLLQRRNYIDNAIVTVAYRRGYNLYILGEFSERYCSRDRQTVNVVGDRLWMFDARQAAFLNYKSEEHNFKILLESDRMIQMPREILRLLQETGIITPDYPKDSVLSNYFIINPEHLNDTFEFFFKLNKDLTLFSDLASIDISRYYYPDVDTVLFEASALDPNPDRVEWVIGRFVLLKYCAFLDYNQNTIAFSSVIPPTL</sequence>
<dbReference type="EMBL" id="CAJFDI010000003">
    <property type="protein sequence ID" value="CAD5222680.1"/>
    <property type="molecule type" value="Genomic_DNA"/>
</dbReference>
<evidence type="ECO:0000313" key="3">
    <source>
        <dbReference type="Proteomes" id="UP000095284"/>
    </source>
</evidence>
<feature type="signal peptide" evidence="1">
    <location>
        <begin position="1"/>
        <end position="19"/>
    </location>
</feature>
<accession>A0A1I7SRA1</accession>
<name>A0A1I7SRA1_BURXY</name>
<dbReference type="SMR" id="A0A1I7SRA1"/>
<dbReference type="InterPro" id="IPR021109">
    <property type="entry name" value="Peptidase_aspartic_dom_sf"/>
</dbReference>
<proteinExistence type="predicted"/>
<dbReference type="Gene3D" id="2.40.70.10">
    <property type="entry name" value="Acid Proteases"/>
    <property type="match status" value="1"/>
</dbReference>
<reference evidence="2" key="2">
    <citation type="submission" date="2020-09" db="EMBL/GenBank/DDBJ databases">
        <authorList>
            <person name="Kikuchi T."/>
        </authorList>
    </citation>
    <scope>NUCLEOTIDE SEQUENCE</scope>
    <source>
        <strain evidence="2">Ka4C1</strain>
    </source>
</reference>
<keyword evidence="1" id="KW-0732">Signal</keyword>
<reference evidence="5" key="1">
    <citation type="submission" date="2016-11" db="UniProtKB">
        <authorList>
            <consortium name="WormBaseParasite"/>
        </authorList>
    </citation>
    <scope>IDENTIFICATION</scope>
</reference>
<gene>
    <name evidence="2" type="ORF">BXYJ_LOCUS7600</name>
</gene>
<dbReference type="WBParaSite" id="BXY_1556500.1">
    <property type="protein sequence ID" value="BXY_1556500.1"/>
    <property type="gene ID" value="BXY_1556500"/>
</dbReference>
<dbReference type="PANTHER" id="PTHR47966:SF51">
    <property type="entry name" value="BETA-SITE APP-CLEAVING ENZYME, ISOFORM A-RELATED"/>
    <property type="match status" value="1"/>
</dbReference>
<dbReference type="OrthoDB" id="5911585at2759"/>
<evidence type="ECO:0000313" key="2">
    <source>
        <dbReference type="EMBL" id="CAD5222680.1"/>
    </source>
</evidence>
<organism evidence="3 5">
    <name type="scientific">Bursaphelenchus xylophilus</name>
    <name type="common">Pinewood nematode worm</name>
    <name type="synonym">Aphelenchoides xylophilus</name>
    <dbReference type="NCBI Taxonomy" id="6326"/>
    <lineage>
        <taxon>Eukaryota</taxon>
        <taxon>Metazoa</taxon>
        <taxon>Ecdysozoa</taxon>
        <taxon>Nematoda</taxon>
        <taxon>Chromadorea</taxon>
        <taxon>Rhabditida</taxon>
        <taxon>Tylenchina</taxon>
        <taxon>Tylenchomorpha</taxon>
        <taxon>Aphelenchoidea</taxon>
        <taxon>Aphelenchoididae</taxon>
        <taxon>Bursaphelenchus</taxon>
    </lineage>
</organism>
<dbReference type="Proteomes" id="UP000659654">
    <property type="component" value="Unassembled WGS sequence"/>
</dbReference>
<feature type="chain" id="PRO_5035399969" evidence="1">
    <location>
        <begin position="20"/>
        <end position="383"/>
    </location>
</feature>
<dbReference type="SUPFAM" id="SSF50630">
    <property type="entry name" value="Acid proteases"/>
    <property type="match status" value="1"/>
</dbReference>
<dbReference type="GO" id="GO:0004190">
    <property type="term" value="F:aspartic-type endopeptidase activity"/>
    <property type="evidence" value="ECO:0007669"/>
    <property type="project" value="InterPro"/>
</dbReference>
<dbReference type="InterPro" id="IPR001461">
    <property type="entry name" value="Aspartic_peptidase_A1"/>
</dbReference>
<protein>
    <submittedName>
        <fullName evidence="2">(pine wood nematode) hypothetical protein</fullName>
    </submittedName>
</protein>
<dbReference type="AlphaFoldDB" id="A0A1I7SRA1"/>
<dbReference type="Proteomes" id="UP000582659">
    <property type="component" value="Unassembled WGS sequence"/>
</dbReference>
<dbReference type="EMBL" id="CAJFCV020000003">
    <property type="protein sequence ID" value="CAG9111031.1"/>
    <property type="molecule type" value="Genomic_DNA"/>
</dbReference>
<dbReference type="Proteomes" id="UP000095284">
    <property type="component" value="Unplaced"/>
</dbReference>
<dbReference type="GO" id="GO:0006508">
    <property type="term" value="P:proteolysis"/>
    <property type="evidence" value="ECO:0007669"/>
    <property type="project" value="InterPro"/>
</dbReference>
<dbReference type="PANTHER" id="PTHR47966">
    <property type="entry name" value="BETA-SITE APP-CLEAVING ENZYME, ISOFORM A-RELATED"/>
    <property type="match status" value="1"/>
</dbReference>
<keyword evidence="4" id="KW-1185">Reference proteome</keyword>
<evidence type="ECO:0000256" key="1">
    <source>
        <dbReference type="SAM" id="SignalP"/>
    </source>
</evidence>
<evidence type="ECO:0000313" key="4">
    <source>
        <dbReference type="Proteomes" id="UP000659654"/>
    </source>
</evidence>